<gene>
    <name evidence="3" type="ORF">B2G88_11270</name>
</gene>
<name>A0A202E9I8_9EURY</name>
<keyword evidence="1" id="KW-0812">Transmembrane</keyword>
<dbReference type="AlphaFoldDB" id="A0A202E9I8"/>
<sequence>MSRGIGEFGPIQEVIPEWAAVLVALLTQLGDVWFLAMLVGVVYWFHATKREDAIVIVGLTLGGLALITSLKHVFALPRPGQPLVSLESLPWLVQPLYEATAMASGYGFPSGHALMTTVVYVSLARRLSVGTARQRFAVAAAVIGLVGVSRIALGVHYLVDIVAGIAVGLVFLAGTERLLERYSSEQGTVALALAIVLSALCLGASSVDPDSVLLLGAALGVFAGWQLVRLGTELATLERPSRAVRPIAFRGGLAVAALAPLGVALEYFALLSLPAAGGALGLALAVVVTIPVLHHSERASRVWTATVFWATMALLGLKHLCRPSTWRRGVSRCRAGVSTARGYVRDYRRTGDDHQRS</sequence>
<evidence type="ECO:0000256" key="1">
    <source>
        <dbReference type="SAM" id="Phobius"/>
    </source>
</evidence>
<feature type="transmembrane region" description="Helical" evidence="1">
    <location>
        <begin position="53"/>
        <end position="76"/>
    </location>
</feature>
<proteinExistence type="predicted"/>
<feature type="transmembrane region" description="Helical" evidence="1">
    <location>
        <begin position="275"/>
        <end position="293"/>
    </location>
</feature>
<dbReference type="SUPFAM" id="SSF48317">
    <property type="entry name" value="Acid phosphatase/Vanadium-dependent haloperoxidase"/>
    <property type="match status" value="1"/>
</dbReference>
<evidence type="ECO:0000313" key="4">
    <source>
        <dbReference type="Proteomes" id="UP000196084"/>
    </source>
</evidence>
<dbReference type="InterPro" id="IPR036938">
    <property type="entry name" value="PAP2/HPO_sf"/>
</dbReference>
<accession>A0A202E9I8</accession>
<keyword evidence="4" id="KW-1185">Reference proteome</keyword>
<dbReference type="InterPro" id="IPR000326">
    <property type="entry name" value="PAP2/HPO"/>
</dbReference>
<dbReference type="Gene3D" id="1.20.144.10">
    <property type="entry name" value="Phosphatidic acid phosphatase type 2/haloperoxidase"/>
    <property type="match status" value="1"/>
</dbReference>
<protein>
    <submittedName>
        <fullName evidence="3">Phosphoesterase PA-phosphatase</fullName>
    </submittedName>
</protein>
<reference evidence="3 4" key="1">
    <citation type="submission" date="2017-02" db="EMBL/GenBank/DDBJ databases">
        <title>Natronthermophilus aegyptiacus gen. nov.,sp. nov., an aerobic, extremely halophilic alkalithermophilic archaeon isolated from the athalassohaline Wadi An Natrun, Egypt.</title>
        <authorList>
            <person name="Zhao B."/>
        </authorList>
    </citation>
    <scope>NUCLEOTIDE SEQUENCE [LARGE SCALE GENOMIC DNA]</scope>
    <source>
        <strain evidence="3 4">CGMCC 1.3597</strain>
    </source>
</reference>
<feature type="transmembrane region" description="Helical" evidence="1">
    <location>
        <begin position="20"/>
        <end position="46"/>
    </location>
</feature>
<dbReference type="PANTHER" id="PTHR14969">
    <property type="entry name" value="SPHINGOSINE-1-PHOSPHATE PHOSPHOHYDROLASE"/>
    <property type="match status" value="1"/>
</dbReference>
<dbReference type="RefSeq" id="WP_087714804.1">
    <property type="nucleotide sequence ID" value="NZ_MWPH01000002.1"/>
</dbReference>
<dbReference type="SMART" id="SM00014">
    <property type="entry name" value="acidPPc"/>
    <property type="match status" value="1"/>
</dbReference>
<feature type="transmembrane region" description="Helical" evidence="1">
    <location>
        <begin position="96"/>
        <end position="123"/>
    </location>
</feature>
<dbReference type="PANTHER" id="PTHR14969:SF13">
    <property type="entry name" value="AT30094P"/>
    <property type="match status" value="1"/>
</dbReference>
<evidence type="ECO:0000259" key="2">
    <source>
        <dbReference type="SMART" id="SM00014"/>
    </source>
</evidence>
<feature type="transmembrane region" description="Helical" evidence="1">
    <location>
        <begin position="248"/>
        <end position="269"/>
    </location>
</feature>
<feature type="transmembrane region" description="Helical" evidence="1">
    <location>
        <begin position="211"/>
        <end position="228"/>
    </location>
</feature>
<keyword evidence="1" id="KW-1133">Transmembrane helix</keyword>
<keyword evidence="1" id="KW-0472">Membrane</keyword>
<evidence type="ECO:0000313" key="3">
    <source>
        <dbReference type="EMBL" id="OVE84936.1"/>
    </source>
</evidence>
<feature type="transmembrane region" description="Helical" evidence="1">
    <location>
        <begin position="135"/>
        <end position="152"/>
    </location>
</feature>
<dbReference type="Pfam" id="PF01569">
    <property type="entry name" value="PAP2"/>
    <property type="match status" value="1"/>
</dbReference>
<dbReference type="OrthoDB" id="10182at2157"/>
<feature type="transmembrane region" description="Helical" evidence="1">
    <location>
        <begin position="187"/>
        <end position="205"/>
    </location>
</feature>
<comment type="caution">
    <text evidence="3">The sequence shown here is derived from an EMBL/GenBank/DDBJ whole genome shotgun (WGS) entry which is preliminary data.</text>
</comment>
<dbReference type="Proteomes" id="UP000196084">
    <property type="component" value="Unassembled WGS sequence"/>
</dbReference>
<feature type="domain" description="Phosphatidic acid phosphatase type 2/haloperoxidase" evidence="2">
    <location>
        <begin position="54"/>
        <end position="176"/>
    </location>
</feature>
<feature type="transmembrane region" description="Helical" evidence="1">
    <location>
        <begin position="158"/>
        <end position="175"/>
    </location>
</feature>
<organism evidence="3 4">
    <name type="scientific">Natronolimnobius baerhuensis</name>
    <dbReference type="NCBI Taxonomy" id="253108"/>
    <lineage>
        <taxon>Archaea</taxon>
        <taxon>Methanobacteriati</taxon>
        <taxon>Methanobacteriota</taxon>
        <taxon>Stenosarchaea group</taxon>
        <taxon>Halobacteria</taxon>
        <taxon>Halobacteriales</taxon>
        <taxon>Natrialbaceae</taxon>
        <taxon>Natronolimnobius</taxon>
    </lineage>
</organism>
<dbReference type="EMBL" id="MWPH01000002">
    <property type="protein sequence ID" value="OVE84936.1"/>
    <property type="molecule type" value="Genomic_DNA"/>
</dbReference>